<comment type="caution">
    <text evidence="2">The sequence shown here is derived from an EMBL/GenBank/DDBJ whole genome shotgun (WGS) entry which is preliminary data.</text>
</comment>
<feature type="compositionally biased region" description="Basic and acidic residues" evidence="1">
    <location>
        <begin position="262"/>
        <end position="273"/>
    </location>
</feature>
<protein>
    <submittedName>
        <fullName evidence="2">Uncharacterized protein</fullName>
    </submittedName>
</protein>
<evidence type="ECO:0000313" key="3">
    <source>
        <dbReference type="Proteomes" id="UP001516023"/>
    </source>
</evidence>
<keyword evidence="3" id="KW-1185">Reference proteome</keyword>
<feature type="region of interest" description="Disordered" evidence="1">
    <location>
        <begin position="1"/>
        <end position="43"/>
    </location>
</feature>
<feature type="compositionally biased region" description="Low complexity" evidence="1">
    <location>
        <begin position="489"/>
        <end position="499"/>
    </location>
</feature>
<feature type="region of interest" description="Disordered" evidence="1">
    <location>
        <begin position="259"/>
        <end position="279"/>
    </location>
</feature>
<dbReference type="EMBL" id="JABMIG020000237">
    <property type="protein sequence ID" value="KAL3784412.1"/>
    <property type="molecule type" value="Genomic_DNA"/>
</dbReference>
<organism evidence="2 3">
    <name type="scientific">Cyclotella cryptica</name>
    <dbReference type="NCBI Taxonomy" id="29204"/>
    <lineage>
        <taxon>Eukaryota</taxon>
        <taxon>Sar</taxon>
        <taxon>Stramenopiles</taxon>
        <taxon>Ochrophyta</taxon>
        <taxon>Bacillariophyta</taxon>
        <taxon>Coscinodiscophyceae</taxon>
        <taxon>Thalassiosirophycidae</taxon>
        <taxon>Stephanodiscales</taxon>
        <taxon>Stephanodiscaceae</taxon>
        <taxon>Cyclotella</taxon>
    </lineage>
</organism>
<gene>
    <name evidence="2" type="ORF">HJC23_001296</name>
</gene>
<feature type="compositionally biased region" description="Basic and acidic residues" evidence="1">
    <location>
        <begin position="34"/>
        <end position="43"/>
    </location>
</feature>
<reference evidence="2 3" key="1">
    <citation type="journal article" date="2020" name="G3 (Bethesda)">
        <title>Improved Reference Genome for Cyclotella cryptica CCMP332, a Model for Cell Wall Morphogenesis, Salinity Adaptation, and Lipid Production in Diatoms (Bacillariophyta).</title>
        <authorList>
            <person name="Roberts W.R."/>
            <person name="Downey K.M."/>
            <person name="Ruck E.C."/>
            <person name="Traller J.C."/>
            <person name="Alverson A.J."/>
        </authorList>
    </citation>
    <scope>NUCLEOTIDE SEQUENCE [LARGE SCALE GENOMIC DNA]</scope>
    <source>
        <strain evidence="2 3">CCMP332</strain>
    </source>
</reference>
<accession>A0ABD3P9X1</accession>
<name>A0ABD3P9X1_9STRA</name>
<feature type="region of interest" description="Disordered" evidence="1">
    <location>
        <begin position="476"/>
        <end position="500"/>
    </location>
</feature>
<feature type="compositionally biased region" description="Polar residues" evidence="1">
    <location>
        <begin position="1"/>
        <end position="19"/>
    </location>
</feature>
<dbReference type="AlphaFoldDB" id="A0ABD3P9X1"/>
<evidence type="ECO:0000313" key="2">
    <source>
        <dbReference type="EMBL" id="KAL3784412.1"/>
    </source>
</evidence>
<evidence type="ECO:0000256" key="1">
    <source>
        <dbReference type="SAM" id="MobiDB-lite"/>
    </source>
</evidence>
<dbReference type="Proteomes" id="UP001516023">
    <property type="component" value="Unassembled WGS sequence"/>
</dbReference>
<proteinExistence type="predicted"/>
<sequence>MRAAPQSQHSKGTATSSQRLKAPGRAIRTTSAETNHDDSPDNSIREKRLPLVIHLPLLILQTLHTVFVALLAKFLPSAVHTTTHSTLEQYDNEEVYRNENCTLPELPVLASPALTTLLDTALYHANEAELVPTTCAASRLLQQFLEMKEASATVLRECRWMVGVPFVPLELDEHDVAGGSAGVVLENGRVVSGGRDDVTDCGSVGGWDGVSEDAKWNEFDTVQDFASQCFSAAKEAIHRLTTDRLADSANLTLQDSISSMGEDGKKDEVDHHGVHNSKTHLQQQPIPSCDLTSAELERCYRSQPRSTCWESPRLYCPDYSWADDCITGCQRLLRNLSKHKFISLVGAHGWTRYTASSSSFDCDAHVVHPPTYASCTPHPFPSLEAVHALKYLASDLLSNTIPSHLNQFRAAVEANAVVSKRIYLVKCEYRAPIRAHMESWMALKAAPKLEVVERYLREFHGVAGDVRNTGVEGIATKSSTHGTIRRKSSSTTSSDTVSSLQKHRDSLEKLISEYWKHPSFLEALQLERLCERLEMEMSQILLPLSHLATEIMDKWKGRLRAVAVITSELEDDDLEDNSDDDEESVELIIEEILGWREVPHMRELLKLIAPFLRQQQCLKSILCRKPGPDESSGIRPLLLDLQGVPRKNDDLMDLSVEVPFYQPPPKNNLPFHCLSSLIHNPSQDSAVDPWYYLEHFIQRIETLLKLVDRPDSPLVIADDRGIGRWQELVDDCIKAWDSDLFRAQYQDWYDMVTRQRGLNAGTDASSLLQISENIREAEIELSIAMASKGQLELVRQRLEALTIDKMARYFVLAQIVNDVALRELNENIIVLPTPKDMTSDFPELTALGLFGTQMILSKEVLPIG</sequence>